<organism evidence="1 2">
    <name type="scientific">Leucosporidium creatinivorum</name>
    <dbReference type="NCBI Taxonomy" id="106004"/>
    <lineage>
        <taxon>Eukaryota</taxon>
        <taxon>Fungi</taxon>
        <taxon>Dikarya</taxon>
        <taxon>Basidiomycota</taxon>
        <taxon>Pucciniomycotina</taxon>
        <taxon>Microbotryomycetes</taxon>
        <taxon>Leucosporidiales</taxon>
        <taxon>Leucosporidium</taxon>
    </lineage>
</organism>
<dbReference type="EMBL" id="MCGR01000012">
    <property type="protein sequence ID" value="ORY88137.1"/>
    <property type="molecule type" value="Genomic_DNA"/>
</dbReference>
<dbReference type="Proteomes" id="UP000193467">
    <property type="component" value="Unassembled WGS sequence"/>
</dbReference>
<protein>
    <submittedName>
        <fullName evidence="1">Uncharacterized protein</fullName>
    </submittedName>
</protein>
<sequence>MRRASRRAQSTERERSSTLGRVQLVNDQLVRLVTGRLSGFCGAWALGWICRRREGGLVSRLAGLQSSRGGSAGVDVKTAAYYSL</sequence>
<proteinExistence type="predicted"/>
<evidence type="ECO:0000313" key="2">
    <source>
        <dbReference type="Proteomes" id="UP000193467"/>
    </source>
</evidence>
<dbReference type="AlphaFoldDB" id="A0A1Y2FX73"/>
<accession>A0A1Y2FX73</accession>
<evidence type="ECO:0000313" key="1">
    <source>
        <dbReference type="EMBL" id="ORY88137.1"/>
    </source>
</evidence>
<gene>
    <name evidence="1" type="ORF">BCR35DRAFT_302071</name>
</gene>
<dbReference type="InParanoid" id="A0A1Y2FX73"/>
<comment type="caution">
    <text evidence="1">The sequence shown here is derived from an EMBL/GenBank/DDBJ whole genome shotgun (WGS) entry which is preliminary data.</text>
</comment>
<reference evidence="1 2" key="1">
    <citation type="submission" date="2016-07" db="EMBL/GenBank/DDBJ databases">
        <title>Pervasive Adenine N6-methylation of Active Genes in Fungi.</title>
        <authorList>
            <consortium name="DOE Joint Genome Institute"/>
            <person name="Mondo S.J."/>
            <person name="Dannebaum R.O."/>
            <person name="Kuo R.C."/>
            <person name="Labutti K."/>
            <person name="Haridas S."/>
            <person name="Kuo A."/>
            <person name="Salamov A."/>
            <person name="Ahrendt S.R."/>
            <person name="Lipzen A."/>
            <person name="Sullivan W."/>
            <person name="Andreopoulos W.B."/>
            <person name="Clum A."/>
            <person name="Lindquist E."/>
            <person name="Daum C."/>
            <person name="Ramamoorthy G.K."/>
            <person name="Gryganskyi A."/>
            <person name="Culley D."/>
            <person name="Magnuson J.K."/>
            <person name="James T.Y."/>
            <person name="O'Malley M.A."/>
            <person name="Stajich J.E."/>
            <person name="Spatafora J.W."/>
            <person name="Visel A."/>
            <person name="Grigoriev I.V."/>
        </authorList>
    </citation>
    <scope>NUCLEOTIDE SEQUENCE [LARGE SCALE GENOMIC DNA]</scope>
    <source>
        <strain evidence="1 2">62-1032</strain>
    </source>
</reference>
<name>A0A1Y2FX73_9BASI</name>
<keyword evidence="2" id="KW-1185">Reference proteome</keyword>